<keyword evidence="1" id="KW-1133">Transmembrane helix</keyword>
<feature type="transmembrane region" description="Helical" evidence="1">
    <location>
        <begin position="41"/>
        <end position="60"/>
    </location>
</feature>
<reference evidence="2 3" key="1">
    <citation type="submission" date="2017-07" db="EMBL/GenBank/DDBJ databases">
        <title>Streptococcus pluranimalium as cause of bovine abortion.</title>
        <authorList>
            <person name="Rodriguez Campos S."/>
            <person name="Gobeli Brawand S."/>
            <person name="Brodard I."/>
            <person name="Rychener L."/>
            <person name="Perreten V."/>
        </authorList>
    </citation>
    <scope>NUCLEOTIDE SEQUENCE [LARGE SCALE GENOMIC DNA]</scope>
    <source>
        <strain evidence="2 3">14A0014</strain>
    </source>
</reference>
<feature type="transmembrane region" description="Helical" evidence="1">
    <location>
        <begin position="66"/>
        <end position="83"/>
    </location>
</feature>
<dbReference type="EMBL" id="CP022601">
    <property type="protein sequence ID" value="AXJ12905.1"/>
    <property type="molecule type" value="Genomic_DNA"/>
</dbReference>
<organism evidence="2 3">
    <name type="scientific">Streptococcus pluranimalium</name>
    <dbReference type="NCBI Taxonomy" id="82348"/>
    <lineage>
        <taxon>Bacteria</taxon>
        <taxon>Bacillati</taxon>
        <taxon>Bacillota</taxon>
        <taxon>Bacilli</taxon>
        <taxon>Lactobacillales</taxon>
        <taxon>Streptococcaceae</taxon>
        <taxon>Streptococcus</taxon>
    </lineage>
</organism>
<evidence type="ECO:0008006" key="4">
    <source>
        <dbReference type="Google" id="ProtNLM"/>
    </source>
</evidence>
<name>A0A345VJK3_9STRE</name>
<feature type="transmembrane region" description="Helical" evidence="1">
    <location>
        <begin position="145"/>
        <end position="165"/>
    </location>
</feature>
<dbReference type="RefSeq" id="WP_115130122.1">
    <property type="nucleotide sequence ID" value="NZ_CP022601.1"/>
</dbReference>
<dbReference type="Proteomes" id="UP000255411">
    <property type="component" value="Chromosome"/>
</dbReference>
<evidence type="ECO:0000313" key="3">
    <source>
        <dbReference type="Proteomes" id="UP000255411"/>
    </source>
</evidence>
<keyword evidence="1" id="KW-0472">Membrane</keyword>
<evidence type="ECO:0000256" key="1">
    <source>
        <dbReference type="SAM" id="Phobius"/>
    </source>
</evidence>
<feature type="transmembrane region" description="Helical" evidence="1">
    <location>
        <begin position="121"/>
        <end position="139"/>
    </location>
</feature>
<proteinExistence type="predicted"/>
<keyword evidence="1" id="KW-0812">Transmembrane</keyword>
<dbReference type="AlphaFoldDB" id="A0A345VJK3"/>
<evidence type="ECO:0000313" key="2">
    <source>
        <dbReference type="EMBL" id="AXJ12905.1"/>
    </source>
</evidence>
<protein>
    <recommendedName>
        <fullName evidence="4">DUF443 domain-containing protein</fullName>
    </recommendedName>
</protein>
<gene>
    <name evidence="2" type="ORF">Sp14A_09840</name>
</gene>
<sequence length="183" mass="21587">MKIMLGDYFIVGGFEQKSVFIKKDYSLPYYVSSKDIETKKVGFSISAGMTFVTTIMIRSIDAKNLQANPFLMVFGCLVAYFSIKWMFRGYNRTLHEVEEYQFPNEESLHLFIKEARRRNKVSLNFFIIFSLVTFISAFLYLKTNLFIFCFLTFGMFFCSALLAKYQSIKRIFVLRKIKKELIR</sequence>
<accession>A0A345VJK3</accession>